<reference evidence="2" key="2">
    <citation type="submission" date="2013-04" db="EMBL/GenBank/DDBJ databases">
        <title>Non-Hybrid, Finished Microbial Genome Assemblies from Long-Read SMRT Sequencing Data.</title>
        <authorList>
            <person name="Klammer A."/>
            <person name="Drake J."/>
            <person name="Heiner C."/>
            <person name="Clum A."/>
            <person name="Copeland A."/>
            <person name="Huddleston J."/>
            <person name="Eichler E."/>
            <person name="Turner S.W."/>
        </authorList>
    </citation>
    <scope>NUCLEOTIDE SEQUENCE</scope>
    <source>
        <strain evidence="2">DSM 1279</strain>
    </source>
</reference>
<dbReference type="PATRIC" id="fig|504728.9.peg.1637"/>
<organism evidence="2 4">
    <name type="scientific">Meiothermus ruber (strain ATCC 35948 / DSM 1279 / VKM B-1258 / 21)</name>
    <name type="common">Thermus ruber</name>
    <dbReference type="NCBI Taxonomy" id="504728"/>
    <lineage>
        <taxon>Bacteria</taxon>
        <taxon>Thermotogati</taxon>
        <taxon>Deinococcota</taxon>
        <taxon>Deinococci</taxon>
        <taxon>Thermales</taxon>
        <taxon>Thermaceae</taxon>
        <taxon>Meiothermus</taxon>
    </lineage>
</organism>
<dbReference type="eggNOG" id="ENOG503455E">
    <property type="taxonomic scope" value="Bacteria"/>
</dbReference>
<accession>D3PPP8</accession>
<dbReference type="OrthoDB" id="9779418at2"/>
<name>D3PPP8_MEIRD</name>
<dbReference type="EMBL" id="CP005385">
    <property type="protein sequence ID" value="AGK04884.1"/>
    <property type="molecule type" value="Genomic_DNA"/>
</dbReference>
<dbReference type="EMBL" id="CP001743">
    <property type="protein sequence ID" value="ADD29662.1"/>
    <property type="molecule type" value="Genomic_DNA"/>
</dbReference>
<sequence length="385" mass="42647">MHIGSQFFKDGVSSQVTTRNECVSWFLWSCTVRVVEGELNLLRDLDFGNYQWISSYIGWRENPNQNYSNPLAAPSQQGTGVWGDYDYPSPVSRGLITGDQYAGGQYLVGCGAMSVARLLDWSRAAGKLGNSREIRLPNNNLTPHGATVTVSSAATKSEQEKFMQMVFWPIRVGEKYINGVTRDVYAAWLPEKMGSSHFAGQTSTSFSGLLNGGNAWLADNNWPERLTGVWSRDIDFLSLSIILPPILNFVSWSQATWGVNGILKASIGAPQGSEMPAIVGYQTDNSIPLIVNGVRFGNGHFALAKKFKILEYWDWSANYAVVNISNRTDLPYHARTGDVDYWNNSNVVFLSDYYDMSFAAYRLYNPTASNPGDNPTPPPGDGPRD</sequence>
<evidence type="ECO:0000313" key="3">
    <source>
        <dbReference type="Proteomes" id="UP000006655"/>
    </source>
</evidence>
<proteinExistence type="predicted"/>
<reference evidence="1 3" key="1">
    <citation type="journal article" date="2010" name="Stand. Genomic Sci.">
        <title>Complete genome sequence of Meiothermus ruber type strain (21).</title>
        <authorList>
            <person name="Tindall B.J."/>
            <person name="Sikorski J."/>
            <person name="Lucas S."/>
            <person name="Goltsman E."/>
            <person name="Copeland A."/>
            <person name="Glavina Del Rio T."/>
            <person name="Nolan M."/>
            <person name="Tice H."/>
            <person name="Cheng J.F."/>
            <person name="Han C."/>
            <person name="Pitluck S."/>
            <person name="Liolios K."/>
            <person name="Ivanova N."/>
            <person name="Mavromatis K."/>
            <person name="Ovchinnikova G."/>
            <person name="Pati A."/>
            <person name="Fahnrich R."/>
            <person name="Goodwin L."/>
            <person name="Chen A."/>
            <person name="Palaniappan K."/>
            <person name="Land M."/>
            <person name="Hauser L."/>
            <person name="Chang Y.J."/>
            <person name="Jeffries C.D."/>
            <person name="Rohde M."/>
            <person name="Goker M."/>
            <person name="Woyke T."/>
            <person name="Bristow J."/>
            <person name="Eisen J.A."/>
            <person name="Markowitz V."/>
            <person name="Hugenholtz P."/>
            <person name="Kyrpides N.C."/>
            <person name="Klenk H.P."/>
            <person name="Lapidus A."/>
        </authorList>
    </citation>
    <scope>NUCLEOTIDE SEQUENCE [LARGE SCALE GENOMIC DNA]</scope>
    <source>
        <strain evidence="3">ATCC 35948 / DSM 1279 / VKM B-1258 / 21</strain>
        <strain evidence="1">DSM 1279</strain>
    </source>
</reference>
<protein>
    <submittedName>
        <fullName evidence="2">Uncharacterized protein</fullName>
    </submittedName>
</protein>
<dbReference type="STRING" id="504728.K649_07945"/>
<dbReference type="KEGG" id="mre:K649_07945"/>
<keyword evidence="3" id="KW-1185">Reference proteome</keyword>
<evidence type="ECO:0000313" key="1">
    <source>
        <dbReference type="EMBL" id="ADD29662.1"/>
    </source>
</evidence>
<dbReference type="Proteomes" id="UP000013026">
    <property type="component" value="Chromosome"/>
</dbReference>
<dbReference type="Proteomes" id="UP000006655">
    <property type="component" value="Chromosome"/>
</dbReference>
<evidence type="ECO:0000313" key="2">
    <source>
        <dbReference type="EMBL" id="AGK04884.1"/>
    </source>
</evidence>
<dbReference type="AlphaFoldDB" id="D3PPP8"/>
<reference evidence="2 4" key="3">
    <citation type="submission" date="2013-04" db="EMBL/GenBank/DDBJ databases">
        <authorList>
            <person name="Chin J."/>
            <person name="Alexander D.H."/>
            <person name="Marks P."/>
            <person name="Korlach J."/>
            <person name="Clum A."/>
            <person name="Copeland A."/>
        </authorList>
    </citation>
    <scope>NUCLEOTIDE SEQUENCE [LARGE SCALE GENOMIC DNA]</scope>
    <source>
        <strain evidence="4">ATCC 35948 / DSM 1279 / VKM B-1258 / 21</strain>
        <strain evidence="2">DSM 1279</strain>
    </source>
</reference>
<gene>
    <name evidence="1" type="ordered locus">Mrub_2915</name>
    <name evidence="2" type="ORF">K649_07945</name>
</gene>
<evidence type="ECO:0000313" key="4">
    <source>
        <dbReference type="Proteomes" id="UP000013026"/>
    </source>
</evidence>
<dbReference type="KEGG" id="mrb:Mrub_2915"/>